<feature type="compositionally biased region" description="Polar residues" evidence="2">
    <location>
        <begin position="80"/>
        <end position="91"/>
    </location>
</feature>
<dbReference type="AlphaFoldDB" id="A0AAD6G463"/>
<evidence type="ECO:0000313" key="4">
    <source>
        <dbReference type="Proteomes" id="UP001213681"/>
    </source>
</evidence>
<dbReference type="RefSeq" id="XP_056767273.1">
    <property type="nucleotide sequence ID" value="XM_056908655.1"/>
</dbReference>
<evidence type="ECO:0000256" key="2">
    <source>
        <dbReference type="SAM" id="MobiDB-lite"/>
    </source>
</evidence>
<evidence type="ECO:0000256" key="1">
    <source>
        <dbReference type="SAM" id="Coils"/>
    </source>
</evidence>
<dbReference type="GeneID" id="81598898"/>
<gene>
    <name evidence="3" type="ORF">N7458_005273</name>
</gene>
<feature type="coiled-coil region" evidence="1">
    <location>
        <begin position="137"/>
        <end position="173"/>
    </location>
</feature>
<feature type="compositionally biased region" description="Acidic residues" evidence="2">
    <location>
        <begin position="7"/>
        <end position="16"/>
    </location>
</feature>
<reference evidence="3" key="1">
    <citation type="submission" date="2022-12" db="EMBL/GenBank/DDBJ databases">
        <authorList>
            <person name="Petersen C."/>
        </authorList>
    </citation>
    <scope>NUCLEOTIDE SEQUENCE</scope>
    <source>
        <strain evidence="3">IBT 16125</strain>
    </source>
</reference>
<accession>A0AAD6G463</accession>
<name>A0AAD6G463_9EURO</name>
<reference evidence="3" key="2">
    <citation type="journal article" date="2023" name="IMA Fungus">
        <title>Comparative genomic study of the Penicillium genus elucidates a diverse pangenome and 15 lateral gene transfer events.</title>
        <authorList>
            <person name="Petersen C."/>
            <person name="Sorensen T."/>
            <person name="Nielsen M.R."/>
            <person name="Sondergaard T.E."/>
            <person name="Sorensen J.L."/>
            <person name="Fitzpatrick D.A."/>
            <person name="Frisvad J.C."/>
            <person name="Nielsen K.L."/>
        </authorList>
    </citation>
    <scope>NUCLEOTIDE SEQUENCE</scope>
    <source>
        <strain evidence="3">IBT 16125</strain>
    </source>
</reference>
<proteinExistence type="predicted"/>
<feature type="coiled-coil region" evidence="1">
    <location>
        <begin position="211"/>
        <end position="384"/>
    </location>
</feature>
<feature type="region of interest" description="Disordered" evidence="2">
    <location>
        <begin position="1"/>
        <end position="103"/>
    </location>
</feature>
<dbReference type="EMBL" id="JAPVEA010000005">
    <property type="protein sequence ID" value="KAJ5454317.1"/>
    <property type="molecule type" value="Genomic_DNA"/>
</dbReference>
<comment type="caution">
    <text evidence="3">The sequence shown here is derived from an EMBL/GenBank/DDBJ whole genome shotgun (WGS) entry which is preliminary data.</text>
</comment>
<keyword evidence="4" id="KW-1185">Reference proteome</keyword>
<feature type="compositionally biased region" description="Basic residues" evidence="2">
    <location>
        <begin position="22"/>
        <end position="37"/>
    </location>
</feature>
<evidence type="ECO:0000313" key="3">
    <source>
        <dbReference type="EMBL" id="KAJ5454317.1"/>
    </source>
</evidence>
<dbReference type="Proteomes" id="UP001213681">
    <property type="component" value="Unassembled WGS sequence"/>
</dbReference>
<sequence length="492" mass="59679">MPADIFVESDDSEFSEADWSVHGHRRASGRRRSHSRPRRTEVRETLTVPMPSTRVHRSASTGARRHRDRSPVPAVVILNEQAQRTDNSNSNKPRRVQQKVIDHDFDEEVITSRRRAVSGVSRDPSPFHHERDAELALNQKLLEKSDLRQDLEIWKQQQEIERLERELEKHRERPEPRDSRESRLLREEEEWYEDEISDRLRRLERYDRKNRAEEERRNVEKNWRLKRLEEQEREASEKKAWRLKRLEEAEKEAAEREEMKQKIREEKLKEIVKQKEEEEERERLRKQFVEEERRKAAEAEEKKKKEQAMKNAAIEEWKLEQERIKLKQKEEAIKKDKEFRERLRLEFGYTEDEIEEILNKKKKAEKEKEKKEKEKKEKKDELIEGGKPLGSRVATVLILAQVHRKHLLPETLLAYNLPWDWDERDSNYIIIKRWITEDFQEELFSHTRRIREGKLVTQTSSSTTELRINDRGKDKMYLVRKKSPSRRLRMFV</sequence>
<organism evidence="3 4">
    <name type="scientific">Penicillium daleae</name>
    <dbReference type="NCBI Taxonomy" id="63821"/>
    <lineage>
        <taxon>Eukaryota</taxon>
        <taxon>Fungi</taxon>
        <taxon>Dikarya</taxon>
        <taxon>Ascomycota</taxon>
        <taxon>Pezizomycotina</taxon>
        <taxon>Eurotiomycetes</taxon>
        <taxon>Eurotiomycetidae</taxon>
        <taxon>Eurotiales</taxon>
        <taxon>Aspergillaceae</taxon>
        <taxon>Penicillium</taxon>
    </lineage>
</organism>
<protein>
    <submittedName>
        <fullName evidence="3">Uncharacterized protein</fullName>
    </submittedName>
</protein>
<keyword evidence="1" id="KW-0175">Coiled coil</keyword>